<sequence>NQHDVTSVATEASESNTPDLPSLEVGIRALCEVNNAVGSCREERNIDLKKKSLEIDQTENVKPMLRGQFQRPKPNLSRAGKKSVLSEGKTEAESKNSHSETSVKKNHMEKDKMNKLDILRMETTERETPEAETVFIVGEKKCMQEGNQLKAFRPAQVRGRLQKPKPNIGKAAERKEILISQQEIGANVEMNENESCVYRDEKNQNESCVGRDTSQHMEDQSCKDFEEEDVILQPEKNDSLQNVQPDEPKVLSECP</sequence>
<protein>
    <submittedName>
        <fullName evidence="2">Transcription factor TFIIIB component B</fullName>
    </submittedName>
</protein>
<dbReference type="EMBL" id="JASSZA010000002">
    <property type="protein sequence ID" value="KAK2117972.1"/>
    <property type="molecule type" value="Genomic_DNA"/>
</dbReference>
<accession>A0ABQ9W8P2</accession>
<keyword evidence="3" id="KW-1185">Reference proteome</keyword>
<gene>
    <name evidence="2" type="primary">BDP1_3</name>
    <name evidence="2" type="ORF">P7K49_004859</name>
</gene>
<dbReference type="Proteomes" id="UP001266305">
    <property type="component" value="Unassembled WGS sequence"/>
</dbReference>
<feature type="region of interest" description="Disordered" evidence="1">
    <location>
        <begin position="197"/>
        <end position="255"/>
    </location>
</feature>
<feature type="compositionally biased region" description="Basic and acidic residues" evidence="1">
    <location>
        <begin position="246"/>
        <end position="255"/>
    </location>
</feature>
<proteinExistence type="predicted"/>
<feature type="compositionally biased region" description="Basic and acidic residues" evidence="1">
    <location>
        <begin position="213"/>
        <end position="224"/>
    </location>
</feature>
<feature type="compositionally biased region" description="Polar residues" evidence="1">
    <location>
        <begin position="1"/>
        <end position="19"/>
    </location>
</feature>
<reference evidence="2 3" key="1">
    <citation type="submission" date="2023-05" db="EMBL/GenBank/DDBJ databases">
        <title>B98-5 Cell Line De Novo Hybrid Assembly: An Optical Mapping Approach.</title>
        <authorList>
            <person name="Kananen K."/>
            <person name="Auerbach J.A."/>
            <person name="Kautto E."/>
            <person name="Blachly J.S."/>
        </authorList>
    </citation>
    <scope>NUCLEOTIDE SEQUENCE [LARGE SCALE GENOMIC DNA]</scope>
    <source>
        <strain evidence="2">B95-8</strain>
        <tissue evidence="2">Cell line</tissue>
    </source>
</reference>
<evidence type="ECO:0000313" key="3">
    <source>
        <dbReference type="Proteomes" id="UP001266305"/>
    </source>
</evidence>
<evidence type="ECO:0000313" key="2">
    <source>
        <dbReference type="EMBL" id="KAK2117972.1"/>
    </source>
</evidence>
<evidence type="ECO:0000256" key="1">
    <source>
        <dbReference type="SAM" id="MobiDB-lite"/>
    </source>
</evidence>
<organism evidence="2 3">
    <name type="scientific">Saguinus oedipus</name>
    <name type="common">Cotton-top tamarin</name>
    <name type="synonym">Oedipomidas oedipus</name>
    <dbReference type="NCBI Taxonomy" id="9490"/>
    <lineage>
        <taxon>Eukaryota</taxon>
        <taxon>Metazoa</taxon>
        <taxon>Chordata</taxon>
        <taxon>Craniata</taxon>
        <taxon>Vertebrata</taxon>
        <taxon>Euteleostomi</taxon>
        <taxon>Mammalia</taxon>
        <taxon>Eutheria</taxon>
        <taxon>Euarchontoglires</taxon>
        <taxon>Primates</taxon>
        <taxon>Haplorrhini</taxon>
        <taxon>Platyrrhini</taxon>
        <taxon>Cebidae</taxon>
        <taxon>Callitrichinae</taxon>
        <taxon>Saguinus</taxon>
    </lineage>
</organism>
<feature type="non-terminal residue" evidence="2">
    <location>
        <position position="255"/>
    </location>
</feature>
<feature type="region of interest" description="Disordered" evidence="1">
    <location>
        <begin position="1"/>
        <end position="21"/>
    </location>
</feature>
<feature type="region of interest" description="Disordered" evidence="1">
    <location>
        <begin position="59"/>
        <end position="132"/>
    </location>
</feature>
<feature type="non-terminal residue" evidence="2">
    <location>
        <position position="1"/>
    </location>
</feature>
<comment type="caution">
    <text evidence="2">The sequence shown here is derived from an EMBL/GenBank/DDBJ whole genome shotgun (WGS) entry which is preliminary data.</text>
</comment>
<feature type="compositionally biased region" description="Basic and acidic residues" evidence="1">
    <location>
        <begin position="88"/>
        <end position="129"/>
    </location>
</feature>
<name>A0ABQ9W8P2_SAGOE</name>